<dbReference type="InterPro" id="IPR013103">
    <property type="entry name" value="RVT_2"/>
</dbReference>
<organism evidence="2 3">
    <name type="scientific">Deinandra increscens subsp. villosa</name>
    <dbReference type="NCBI Taxonomy" id="3103831"/>
    <lineage>
        <taxon>Eukaryota</taxon>
        <taxon>Viridiplantae</taxon>
        <taxon>Streptophyta</taxon>
        <taxon>Embryophyta</taxon>
        <taxon>Tracheophyta</taxon>
        <taxon>Spermatophyta</taxon>
        <taxon>Magnoliopsida</taxon>
        <taxon>eudicotyledons</taxon>
        <taxon>Gunneridae</taxon>
        <taxon>Pentapetalae</taxon>
        <taxon>asterids</taxon>
        <taxon>campanulids</taxon>
        <taxon>Asterales</taxon>
        <taxon>Asteraceae</taxon>
        <taxon>Asteroideae</taxon>
        <taxon>Heliantheae alliance</taxon>
        <taxon>Madieae</taxon>
        <taxon>Madiinae</taxon>
        <taxon>Deinandra</taxon>
    </lineage>
</organism>
<dbReference type="AlphaFoldDB" id="A0AAP0GHZ5"/>
<dbReference type="Proteomes" id="UP001408789">
    <property type="component" value="Unassembled WGS sequence"/>
</dbReference>
<evidence type="ECO:0000313" key="3">
    <source>
        <dbReference type="Proteomes" id="UP001408789"/>
    </source>
</evidence>
<dbReference type="PANTHER" id="PTHR11439">
    <property type="entry name" value="GAG-POL-RELATED RETROTRANSPOSON"/>
    <property type="match status" value="1"/>
</dbReference>
<dbReference type="Pfam" id="PF07727">
    <property type="entry name" value="RVT_2"/>
    <property type="match status" value="1"/>
</dbReference>
<evidence type="ECO:0000259" key="1">
    <source>
        <dbReference type="Pfam" id="PF07727"/>
    </source>
</evidence>
<protein>
    <recommendedName>
        <fullName evidence="1">Reverse transcriptase Ty1/copia-type domain-containing protein</fullName>
    </recommendedName>
</protein>
<dbReference type="CDD" id="cd09272">
    <property type="entry name" value="RNase_HI_RT_Ty1"/>
    <property type="match status" value="1"/>
</dbReference>
<sequence>MAYLLLYVDDIVLTASHPQLLQQVITRLSHEFAMTDMGPLHHFLGISVSRDANSLFLGQAQYARDILHRANMTNCKPCNTPVDTSPKLSATDGALLSDGSLYRSLAGALQYLTITRPDLSYAVQQICLFMHAPRESHMAFLKRVLRYLHGTLDLGLKLTASSNLSLVAYSDADWGWCPDTRRSTSGYCIFMGDNLISWSSKRQPTISRSSAEAEYRGVANAVAESTWIRNLLSELQVPVSKATIVYCDNVSAVYLSGNPVQHQRTKHVEMDIHFVREKVQLGHIRVLHIPSPHQYADIFTKGLPRYLFDTFRSSLNVFASPRSS</sequence>
<dbReference type="InterPro" id="IPR043502">
    <property type="entry name" value="DNA/RNA_pol_sf"/>
</dbReference>
<feature type="domain" description="Reverse transcriptase Ty1/copia-type" evidence="1">
    <location>
        <begin position="6"/>
        <end position="82"/>
    </location>
</feature>
<dbReference type="EMBL" id="JBCNJP010009907">
    <property type="protein sequence ID" value="KAK9048824.1"/>
    <property type="molecule type" value="Genomic_DNA"/>
</dbReference>
<reference evidence="2 3" key="1">
    <citation type="submission" date="2024-04" db="EMBL/GenBank/DDBJ databases">
        <title>The reference genome of an endangered Asteraceae, Deinandra increscens subsp. villosa, native to the Central Coast of California.</title>
        <authorList>
            <person name="Guilliams M."/>
            <person name="Hasenstab-Lehman K."/>
            <person name="Meyer R."/>
            <person name="Mcevoy S."/>
        </authorList>
    </citation>
    <scope>NUCLEOTIDE SEQUENCE [LARGE SCALE GENOMIC DNA]</scope>
    <source>
        <tissue evidence="2">Leaf</tissue>
    </source>
</reference>
<keyword evidence="3" id="KW-1185">Reference proteome</keyword>
<gene>
    <name evidence="2" type="ORF">SSX86_032209</name>
</gene>
<name>A0AAP0GHZ5_9ASTR</name>
<evidence type="ECO:0000313" key="2">
    <source>
        <dbReference type="EMBL" id="KAK9048824.1"/>
    </source>
</evidence>
<proteinExistence type="predicted"/>
<accession>A0AAP0GHZ5</accession>
<dbReference type="PANTHER" id="PTHR11439:SF524">
    <property type="entry name" value="RNA-DIRECTED DNA POLYMERASE, PROTEIN KINASE RLK-PELLE-DLSV FAMILY"/>
    <property type="match status" value="1"/>
</dbReference>
<comment type="caution">
    <text evidence="2">The sequence shown here is derived from an EMBL/GenBank/DDBJ whole genome shotgun (WGS) entry which is preliminary data.</text>
</comment>
<dbReference type="SUPFAM" id="SSF56672">
    <property type="entry name" value="DNA/RNA polymerases"/>
    <property type="match status" value="1"/>
</dbReference>